<feature type="region of interest" description="Disordered" evidence="1">
    <location>
        <begin position="38"/>
        <end position="87"/>
    </location>
</feature>
<name>A0ABD2RIY4_9SOLN</name>
<dbReference type="Gene3D" id="3.30.1370.50">
    <property type="entry name" value="R3H-like domain"/>
    <property type="match status" value="1"/>
</dbReference>
<dbReference type="AlphaFoldDB" id="A0ABD2RIY4"/>
<feature type="region of interest" description="Disordered" evidence="1">
    <location>
        <begin position="701"/>
        <end position="728"/>
    </location>
</feature>
<evidence type="ECO:0000313" key="4">
    <source>
        <dbReference type="Proteomes" id="UP001627284"/>
    </source>
</evidence>
<dbReference type="InterPro" id="IPR001374">
    <property type="entry name" value="R3H_dom"/>
</dbReference>
<feature type="region of interest" description="Disordered" evidence="1">
    <location>
        <begin position="554"/>
        <end position="598"/>
    </location>
</feature>
<feature type="region of interest" description="Disordered" evidence="1">
    <location>
        <begin position="200"/>
        <end position="224"/>
    </location>
</feature>
<evidence type="ECO:0000256" key="1">
    <source>
        <dbReference type="SAM" id="MobiDB-lite"/>
    </source>
</evidence>
<feature type="compositionally biased region" description="Acidic residues" evidence="1">
    <location>
        <begin position="291"/>
        <end position="311"/>
    </location>
</feature>
<feature type="compositionally biased region" description="Low complexity" evidence="1">
    <location>
        <begin position="52"/>
        <end position="78"/>
    </location>
</feature>
<organism evidence="3 4">
    <name type="scientific">Solanum stoloniferum</name>
    <dbReference type="NCBI Taxonomy" id="62892"/>
    <lineage>
        <taxon>Eukaryota</taxon>
        <taxon>Viridiplantae</taxon>
        <taxon>Streptophyta</taxon>
        <taxon>Embryophyta</taxon>
        <taxon>Tracheophyta</taxon>
        <taxon>Spermatophyta</taxon>
        <taxon>Magnoliopsida</taxon>
        <taxon>eudicotyledons</taxon>
        <taxon>Gunneridae</taxon>
        <taxon>Pentapetalae</taxon>
        <taxon>asterids</taxon>
        <taxon>lamiids</taxon>
        <taxon>Solanales</taxon>
        <taxon>Solanaceae</taxon>
        <taxon>Solanoideae</taxon>
        <taxon>Solaneae</taxon>
        <taxon>Solanum</taxon>
    </lineage>
</organism>
<reference evidence="3 4" key="1">
    <citation type="submission" date="2024-05" db="EMBL/GenBank/DDBJ databases">
        <title>De novo assembly of an allotetraploid wild potato.</title>
        <authorList>
            <person name="Hosaka A.J."/>
        </authorList>
    </citation>
    <scope>NUCLEOTIDE SEQUENCE [LARGE SCALE GENOMIC DNA]</scope>
    <source>
        <tissue evidence="3">Young leaves</tissue>
    </source>
</reference>
<feature type="compositionally biased region" description="Basic residues" evidence="1">
    <location>
        <begin position="1"/>
        <end position="18"/>
    </location>
</feature>
<feature type="domain" description="G-patch" evidence="2">
    <location>
        <begin position="744"/>
        <end position="789"/>
    </location>
</feature>
<keyword evidence="4" id="KW-1185">Reference proteome</keyword>
<dbReference type="Proteomes" id="UP001627284">
    <property type="component" value="Unassembled WGS sequence"/>
</dbReference>
<feature type="region of interest" description="Disordered" evidence="1">
    <location>
        <begin position="1"/>
        <end position="25"/>
    </location>
</feature>
<accession>A0ABD2RIY4</accession>
<evidence type="ECO:0000259" key="2">
    <source>
        <dbReference type="PROSITE" id="PS50174"/>
    </source>
</evidence>
<dbReference type="Pfam" id="PF01585">
    <property type="entry name" value="G-patch"/>
    <property type="match status" value="2"/>
</dbReference>
<dbReference type="InterPro" id="IPR000467">
    <property type="entry name" value="G_patch_dom"/>
</dbReference>
<dbReference type="PANTHER" id="PTHR47423:SF2">
    <property type="entry name" value="PROTEIN SQS1"/>
    <property type="match status" value="1"/>
</dbReference>
<dbReference type="InterPro" id="IPR036867">
    <property type="entry name" value="R3H_dom_sf"/>
</dbReference>
<feature type="region of interest" description="Disordered" evidence="1">
    <location>
        <begin position="268"/>
        <end position="311"/>
    </location>
</feature>
<feature type="compositionally biased region" description="Acidic residues" evidence="1">
    <location>
        <begin position="268"/>
        <end position="282"/>
    </location>
</feature>
<protein>
    <recommendedName>
        <fullName evidence="2">G-patch domain-containing protein</fullName>
    </recommendedName>
</protein>
<feature type="compositionally biased region" description="Basic residues" evidence="1">
    <location>
        <begin position="370"/>
        <end position="380"/>
    </location>
</feature>
<comment type="caution">
    <text evidence="3">The sequence shown here is derived from an EMBL/GenBank/DDBJ whole genome shotgun (WGS) entry which is preliminary data.</text>
</comment>
<dbReference type="SMART" id="SM00443">
    <property type="entry name" value="G_patch"/>
    <property type="match status" value="2"/>
</dbReference>
<dbReference type="EMBL" id="JBJKTR010000019">
    <property type="protein sequence ID" value="KAL3331816.1"/>
    <property type="molecule type" value="Genomic_DNA"/>
</dbReference>
<dbReference type="CDD" id="cd02646">
    <property type="entry name" value="R3H_G-patch"/>
    <property type="match status" value="1"/>
</dbReference>
<dbReference type="SUPFAM" id="SSF82708">
    <property type="entry name" value="R3H domain"/>
    <property type="match status" value="1"/>
</dbReference>
<gene>
    <name evidence="3" type="ORF">AABB24_032437</name>
</gene>
<proteinExistence type="predicted"/>
<dbReference type="Pfam" id="PF01424">
    <property type="entry name" value="R3H"/>
    <property type="match status" value="1"/>
</dbReference>
<dbReference type="PROSITE" id="PS50174">
    <property type="entry name" value="G_PATCH"/>
    <property type="match status" value="2"/>
</dbReference>
<feature type="domain" description="G-patch" evidence="2">
    <location>
        <begin position="652"/>
        <end position="698"/>
    </location>
</feature>
<dbReference type="InterPro" id="IPR034082">
    <property type="entry name" value="R3H_G-patch"/>
</dbReference>
<sequence>MGGNNRKRSSKPKTRKPRNPSYSGRALFVEGGVLSDWGDFNSPPSRGRNLKSENGSGNGNSRNRNAAVSSSKNASSSKSELKKSRGSEIRYVYPSADSVVRSDAVCSGGVKDDKLDWEHPILLVDTKETQIVAFVDEGQNKEPQNQGCIYDCTTPLSLTVGQNKDSHEVDYAGDYSAGFSLDESSHRGLGFHEEAEITHGGVGLSPKDEKENPSFEYSFSDEDMDADGGFLGGASIEMDNHLPAEMSSSVENEGFLSIGGLRLHTQDLSDEESDGDDEDISSDDGSSCSSESEEFDGSSESDGSSDSDSDVDDEVAADYYEGTGGMCKVIDVRQLVGQVPSSCSDDSLDETVEKLGGIHLQEVSREYGMKKPKKERKSRGGQKSTPAKQARGSDLDGLMFVKDPRTVSGKKKHAAKFPQSWPFESQKSKNFGRFPGAKKKHRKEMMALKRRERMLHRGVDLQKINFKLHQMVLDGADMLSFQPMHSRDCSQVQRLAAIYRLRSGCQGSGKKRFVTVTKTQHTAMPSASDKIRLEKLIGAGDEDSDFTVTGIQNHRKDVNAAKNSSKGGGQSGPSNLFKTPINPRGQKDSSKKRRDQKTVSYALPVSFVSSGIMRSETEVEEKSIETTQTTTIIDETKVVTNSVEYGAFEMHTTGIGSKLMAKMGYQEGRGLGKDGQGISEPIEARQRPKALGLGAEILETSSRSSAKKDSLPKSSVRGAEAVGGSGKSIRNESSVGFAGFERHTKGFGSKMMAKMGFVEGMGLGRSSQGITNPLVAVRRPKSQGLGAKS</sequence>
<dbReference type="PANTHER" id="PTHR47423">
    <property type="entry name" value="G-PATCH DOMAIN CONTAINING PROTEIN"/>
    <property type="match status" value="1"/>
</dbReference>
<evidence type="ECO:0000313" key="3">
    <source>
        <dbReference type="EMBL" id="KAL3331816.1"/>
    </source>
</evidence>
<feature type="region of interest" description="Disordered" evidence="1">
    <location>
        <begin position="363"/>
        <end position="392"/>
    </location>
</feature>